<reference evidence="2" key="1">
    <citation type="submission" date="2023-11" db="EMBL/GenBank/DDBJ databases">
        <title>Genome assemblies of two species of porcelain crab, Petrolisthes cinctipes and Petrolisthes manimaculis (Anomura: Porcellanidae).</title>
        <authorList>
            <person name="Angst P."/>
        </authorList>
    </citation>
    <scope>NUCLEOTIDE SEQUENCE</scope>
    <source>
        <strain evidence="2">PB745_02</strain>
        <tissue evidence="2">Gill</tissue>
    </source>
</reference>
<gene>
    <name evidence="2" type="ORF">Pmani_026515</name>
</gene>
<feature type="region of interest" description="Disordered" evidence="1">
    <location>
        <begin position="136"/>
        <end position="155"/>
    </location>
</feature>
<proteinExistence type="predicted"/>
<dbReference type="EMBL" id="JAWZYT010002885">
    <property type="protein sequence ID" value="KAK4301343.1"/>
    <property type="molecule type" value="Genomic_DNA"/>
</dbReference>
<organism evidence="2 3">
    <name type="scientific">Petrolisthes manimaculis</name>
    <dbReference type="NCBI Taxonomy" id="1843537"/>
    <lineage>
        <taxon>Eukaryota</taxon>
        <taxon>Metazoa</taxon>
        <taxon>Ecdysozoa</taxon>
        <taxon>Arthropoda</taxon>
        <taxon>Crustacea</taxon>
        <taxon>Multicrustacea</taxon>
        <taxon>Malacostraca</taxon>
        <taxon>Eumalacostraca</taxon>
        <taxon>Eucarida</taxon>
        <taxon>Decapoda</taxon>
        <taxon>Pleocyemata</taxon>
        <taxon>Anomura</taxon>
        <taxon>Galatheoidea</taxon>
        <taxon>Porcellanidae</taxon>
        <taxon>Petrolisthes</taxon>
    </lineage>
</organism>
<keyword evidence="3" id="KW-1185">Reference proteome</keyword>
<comment type="caution">
    <text evidence="2">The sequence shown here is derived from an EMBL/GenBank/DDBJ whole genome shotgun (WGS) entry which is preliminary data.</text>
</comment>
<protein>
    <submittedName>
        <fullName evidence="2">Uncharacterized protein</fullName>
    </submittedName>
</protein>
<evidence type="ECO:0000256" key="1">
    <source>
        <dbReference type="SAM" id="MobiDB-lite"/>
    </source>
</evidence>
<dbReference type="AlphaFoldDB" id="A0AAE1P4I6"/>
<accession>A0AAE1P4I6</accession>
<sequence>MFPSRSQQELSFNHEGYIQTASEDSLQDVQSVISSYDSHFSTGVGSETSPLTVGSYDNTSSGMFPLTQHSTFASPYCHSPDNHSTPCLHSSLKVNECRMEQEHLTTSLPSMNLPTSHGVTSYTTSHGVTSYTTSSSPDVSWGGAMPDTEHTTTQSIPSVSSTVSRRKKKSGCKEKMYELPMQDDPNLEKRRTLAVKEFMKRQRVKKEEEELRHVLATTTQETNTMKENIVQTQANINWYRQQLGLSPISPD</sequence>
<name>A0AAE1P4I6_9EUCA</name>
<evidence type="ECO:0000313" key="2">
    <source>
        <dbReference type="EMBL" id="KAK4301343.1"/>
    </source>
</evidence>
<dbReference type="Proteomes" id="UP001292094">
    <property type="component" value="Unassembled WGS sequence"/>
</dbReference>
<evidence type="ECO:0000313" key="3">
    <source>
        <dbReference type="Proteomes" id="UP001292094"/>
    </source>
</evidence>